<dbReference type="InterPro" id="IPR023780">
    <property type="entry name" value="Chromo_domain"/>
</dbReference>
<dbReference type="AlphaFoldDB" id="A0A9W7XMU8"/>
<dbReference type="EMBL" id="JANBOH010000060">
    <property type="protein sequence ID" value="KAJ1646453.1"/>
    <property type="molecule type" value="Genomic_DNA"/>
</dbReference>
<feature type="compositionally biased region" description="Low complexity" evidence="1">
    <location>
        <begin position="69"/>
        <end position="81"/>
    </location>
</feature>
<keyword evidence="4" id="KW-1185">Reference proteome</keyword>
<dbReference type="CDD" id="cd00024">
    <property type="entry name" value="CD_CSD"/>
    <property type="match status" value="1"/>
</dbReference>
<feature type="domain" description="Chromo" evidence="2">
    <location>
        <begin position="8"/>
        <end position="65"/>
    </location>
</feature>
<evidence type="ECO:0000256" key="1">
    <source>
        <dbReference type="SAM" id="MobiDB-lite"/>
    </source>
</evidence>
<dbReference type="Proteomes" id="UP001145021">
    <property type="component" value="Unassembled WGS sequence"/>
</dbReference>
<dbReference type="SUPFAM" id="SSF54160">
    <property type="entry name" value="Chromo domain-like"/>
    <property type="match status" value="1"/>
</dbReference>
<organism evidence="3 4">
    <name type="scientific">Coemansia asiatica</name>
    <dbReference type="NCBI Taxonomy" id="1052880"/>
    <lineage>
        <taxon>Eukaryota</taxon>
        <taxon>Fungi</taxon>
        <taxon>Fungi incertae sedis</taxon>
        <taxon>Zoopagomycota</taxon>
        <taxon>Kickxellomycotina</taxon>
        <taxon>Kickxellomycetes</taxon>
        <taxon>Kickxellales</taxon>
        <taxon>Kickxellaceae</taxon>
        <taxon>Coemansia</taxon>
    </lineage>
</organism>
<reference evidence="3" key="1">
    <citation type="submission" date="2022-07" db="EMBL/GenBank/DDBJ databases">
        <title>Phylogenomic reconstructions and comparative analyses of Kickxellomycotina fungi.</title>
        <authorList>
            <person name="Reynolds N.K."/>
            <person name="Stajich J.E."/>
            <person name="Barry K."/>
            <person name="Grigoriev I.V."/>
            <person name="Crous P."/>
            <person name="Smith M.E."/>
        </authorList>
    </citation>
    <scope>NUCLEOTIDE SEQUENCE</scope>
    <source>
        <strain evidence="3">NBRC 105413</strain>
    </source>
</reference>
<feature type="region of interest" description="Disordered" evidence="1">
    <location>
        <begin position="65"/>
        <end position="111"/>
    </location>
</feature>
<accession>A0A9W7XMU8</accession>
<evidence type="ECO:0000313" key="4">
    <source>
        <dbReference type="Proteomes" id="UP001145021"/>
    </source>
</evidence>
<gene>
    <name evidence="3" type="ORF">LPJ64_002048</name>
</gene>
<dbReference type="InterPro" id="IPR016197">
    <property type="entry name" value="Chromo-like_dom_sf"/>
</dbReference>
<evidence type="ECO:0000313" key="3">
    <source>
        <dbReference type="EMBL" id="KAJ1646453.1"/>
    </source>
</evidence>
<sequence length="232" mass="25098">MLTSQIPETVELVVGHRTVDSKIEYLVQWASDKEKTWEASNHLIECDEALTAYWRSFIEKNPHHSYIVPSPSEQPQPQTQEAKAQGKSAQKSREPGIKRQKKSVSRPVSEDKIAVAKRVQMNKMLAGSRSRGIRIAAAASSSSSMASVAEGRTAVKPPPAFAKRSSSDIAMENMASESPQSPRSPQIPQSAPSSDVPSSPPKPAAQRARKSTGRRLPGFSPAELPGADATMS</sequence>
<feature type="compositionally biased region" description="Low complexity" evidence="1">
    <location>
        <begin position="176"/>
        <end position="197"/>
    </location>
</feature>
<dbReference type="SMART" id="SM00298">
    <property type="entry name" value="CHROMO"/>
    <property type="match status" value="1"/>
</dbReference>
<dbReference type="Pfam" id="PF00385">
    <property type="entry name" value="Chromo"/>
    <property type="match status" value="1"/>
</dbReference>
<proteinExistence type="predicted"/>
<protein>
    <recommendedName>
        <fullName evidence="2">Chromo domain-containing protein</fullName>
    </recommendedName>
</protein>
<dbReference type="InterPro" id="IPR000953">
    <property type="entry name" value="Chromo/chromo_shadow_dom"/>
</dbReference>
<comment type="caution">
    <text evidence="3">The sequence shown here is derived from an EMBL/GenBank/DDBJ whole genome shotgun (WGS) entry which is preliminary data.</text>
</comment>
<dbReference type="Gene3D" id="2.40.50.40">
    <property type="match status" value="1"/>
</dbReference>
<evidence type="ECO:0000259" key="2">
    <source>
        <dbReference type="PROSITE" id="PS50013"/>
    </source>
</evidence>
<name>A0A9W7XMU8_9FUNG</name>
<dbReference type="PROSITE" id="PS50013">
    <property type="entry name" value="CHROMO_2"/>
    <property type="match status" value="1"/>
</dbReference>
<feature type="region of interest" description="Disordered" evidence="1">
    <location>
        <begin position="139"/>
        <end position="232"/>
    </location>
</feature>